<dbReference type="AlphaFoldDB" id="A0A932CRE0"/>
<sequence>MPQKDPALFDQLKQTIAAFLERVGYQVTLDRRILFSEIAVHGQRGTHQVICQPATDIYEAVESCKDLCTAKCKLAEESDYALVFPPIKEHHFIEFLTELGGRPYYLDIRSQYLMIWIANPLTGSVEGMLGGSRDQALEKALMKVNQALKAYFYGGFTQYINRIIDEKMRKGEL</sequence>
<protein>
    <submittedName>
        <fullName evidence="1">Uncharacterized protein</fullName>
    </submittedName>
</protein>
<gene>
    <name evidence="1" type="ORF">HYY20_13605</name>
</gene>
<dbReference type="EMBL" id="JACPRF010000413">
    <property type="protein sequence ID" value="MBI2877906.1"/>
    <property type="molecule type" value="Genomic_DNA"/>
</dbReference>
<evidence type="ECO:0000313" key="2">
    <source>
        <dbReference type="Proteomes" id="UP000769766"/>
    </source>
</evidence>
<dbReference type="Proteomes" id="UP000769766">
    <property type="component" value="Unassembled WGS sequence"/>
</dbReference>
<proteinExistence type="predicted"/>
<name>A0A932CRE0_UNCTE</name>
<comment type="caution">
    <text evidence="1">The sequence shown here is derived from an EMBL/GenBank/DDBJ whole genome shotgun (WGS) entry which is preliminary data.</text>
</comment>
<accession>A0A932CRE0</accession>
<evidence type="ECO:0000313" key="1">
    <source>
        <dbReference type="EMBL" id="MBI2877906.1"/>
    </source>
</evidence>
<reference evidence="1" key="1">
    <citation type="submission" date="2020-07" db="EMBL/GenBank/DDBJ databases">
        <title>Huge and variable diversity of episymbiotic CPR bacteria and DPANN archaea in groundwater ecosystems.</title>
        <authorList>
            <person name="He C.Y."/>
            <person name="Keren R."/>
            <person name="Whittaker M."/>
            <person name="Farag I.F."/>
            <person name="Doudna J."/>
            <person name="Cate J.H.D."/>
            <person name="Banfield J.F."/>
        </authorList>
    </citation>
    <scope>NUCLEOTIDE SEQUENCE</scope>
    <source>
        <strain evidence="1">NC_groundwater_672_Ag_B-0.1um_62_36</strain>
    </source>
</reference>
<organism evidence="1 2">
    <name type="scientific">Tectimicrobiota bacterium</name>
    <dbReference type="NCBI Taxonomy" id="2528274"/>
    <lineage>
        <taxon>Bacteria</taxon>
        <taxon>Pseudomonadati</taxon>
        <taxon>Nitrospinota/Tectimicrobiota group</taxon>
        <taxon>Candidatus Tectimicrobiota</taxon>
    </lineage>
</organism>